<comment type="similarity">
    <text evidence="1 5">Belongs to the aldehyde dehydrogenase family.</text>
</comment>
<feature type="region of interest" description="Disordered" evidence="6">
    <location>
        <begin position="411"/>
        <end position="446"/>
    </location>
</feature>
<organism evidence="8 9">
    <name type="scientific">Rhodococcus ruber BKS 20-38</name>
    <dbReference type="NCBI Taxonomy" id="1278076"/>
    <lineage>
        <taxon>Bacteria</taxon>
        <taxon>Bacillati</taxon>
        <taxon>Actinomycetota</taxon>
        <taxon>Actinomycetes</taxon>
        <taxon>Mycobacteriales</taxon>
        <taxon>Nocardiaceae</taxon>
        <taxon>Rhodococcus</taxon>
    </lineage>
</organism>
<evidence type="ECO:0000313" key="8">
    <source>
        <dbReference type="EMBL" id="EME66838.1"/>
    </source>
</evidence>
<sequence length="538" mass="57550">MTATIGTDVHALLENQQKEFRARRTSSAAERRARIQRVIDMLVARRGEIVEAIDADFGGRHPGYSTVNDVLGSLAALKYSRDHLEEWMQPEQRSAFAPYDQLGATASVQYQPKGSVAIIGTWNAPVFTLLSPLAGVLAAGNRAVLKPSELVPRTAQVLAEAAAEFLDPVDVAVVTGGPDVAQTLTALPFDHIVFTGGQAAGRSVLENAARNLVPVTLELGGKSPTIVGRSTDLAAAAHRIAVGKATNAGQLCVNPDTVYVPSESLEAFVAAVRESYLELLPTATGNADATAVVTERHAARIDGYIRDAEQRGARIETVPAEPIDATDRRRPLRLVVDPPAAAVISQEEIFGPAMVVRTYDDLADVIAQINAGPKPLALYYFGRDTDEQRAVVESTTSGGVTINDVMMHPACSTHRSAGSAPPARGTTTAARDSSNSATPERCSSRPTWIRAASGGCCRRTARATAPRWMPRSPPDTGPNPTPSHTPEEPDENPRRDHPPGTRHVRDRRPRTGRAAARRTDGEDGGGGTVPLRRPHRHR</sequence>
<comment type="caution">
    <text evidence="8">The sequence shown here is derived from an EMBL/GenBank/DDBJ whole genome shotgun (WGS) entry which is preliminary data.</text>
</comment>
<keyword evidence="3" id="KW-0520">NAD</keyword>
<dbReference type="Pfam" id="PF00171">
    <property type="entry name" value="Aldedh"/>
    <property type="match status" value="1"/>
</dbReference>
<dbReference type="InterPro" id="IPR016163">
    <property type="entry name" value="Ald_DH_C"/>
</dbReference>
<dbReference type="GO" id="GO:0004029">
    <property type="term" value="F:aldehyde dehydrogenase (NAD+) activity"/>
    <property type="evidence" value="ECO:0007669"/>
    <property type="project" value="TreeGrafter"/>
</dbReference>
<feature type="compositionally biased region" description="Low complexity" evidence="6">
    <location>
        <begin position="417"/>
        <end position="431"/>
    </location>
</feature>
<dbReference type="EMBL" id="AOEX01000016">
    <property type="protein sequence ID" value="EME66838.1"/>
    <property type="molecule type" value="Genomic_DNA"/>
</dbReference>
<dbReference type="GO" id="GO:0006081">
    <property type="term" value="P:aldehyde metabolic process"/>
    <property type="evidence" value="ECO:0007669"/>
    <property type="project" value="InterPro"/>
</dbReference>
<dbReference type="AlphaFoldDB" id="M3A1H6"/>
<feature type="compositionally biased region" description="Basic and acidic residues" evidence="6">
    <location>
        <begin position="485"/>
        <end position="499"/>
    </location>
</feature>
<evidence type="ECO:0000256" key="1">
    <source>
        <dbReference type="ARBA" id="ARBA00009986"/>
    </source>
</evidence>
<evidence type="ECO:0000256" key="4">
    <source>
        <dbReference type="PROSITE-ProRule" id="PRU10007"/>
    </source>
</evidence>
<evidence type="ECO:0000256" key="5">
    <source>
        <dbReference type="RuleBase" id="RU003345"/>
    </source>
</evidence>
<evidence type="ECO:0000313" key="9">
    <source>
        <dbReference type="Proteomes" id="UP000011731"/>
    </source>
</evidence>
<dbReference type="InterPro" id="IPR015590">
    <property type="entry name" value="Aldehyde_DH_dom"/>
</dbReference>
<reference evidence="8 9" key="1">
    <citation type="journal article" date="2013" name="Genome Announc.">
        <title>Draft Genome Sequence of Rhodococcus ruber Strain BKS 20-38.</title>
        <authorList>
            <person name="Bala M."/>
            <person name="Kumar S."/>
            <person name="Raghava G.P."/>
            <person name="Mayilraj S."/>
        </authorList>
    </citation>
    <scope>NUCLEOTIDE SEQUENCE [LARGE SCALE GENOMIC DNA]</scope>
    <source>
        <strain evidence="8 9">BKS 20-38</strain>
    </source>
</reference>
<dbReference type="InterPro" id="IPR016162">
    <property type="entry name" value="Ald_DH_N"/>
</dbReference>
<proteinExistence type="inferred from homology"/>
<evidence type="ECO:0000256" key="6">
    <source>
        <dbReference type="SAM" id="MobiDB-lite"/>
    </source>
</evidence>
<protein>
    <submittedName>
        <fullName evidence="8">Aldehyde dehydrogenase</fullName>
    </submittedName>
</protein>
<name>M3A1H6_9NOCA</name>
<dbReference type="SUPFAM" id="SSF53720">
    <property type="entry name" value="ALDH-like"/>
    <property type="match status" value="1"/>
</dbReference>
<feature type="region of interest" description="Disordered" evidence="6">
    <location>
        <begin position="462"/>
        <end position="538"/>
    </location>
</feature>
<dbReference type="PANTHER" id="PTHR43570">
    <property type="entry name" value="ALDEHYDE DEHYDROGENASE"/>
    <property type="match status" value="1"/>
</dbReference>
<dbReference type="Gene3D" id="3.40.309.10">
    <property type="entry name" value="Aldehyde Dehydrogenase, Chain A, domain 2"/>
    <property type="match status" value="1"/>
</dbReference>
<dbReference type="GO" id="GO:0005737">
    <property type="term" value="C:cytoplasm"/>
    <property type="evidence" value="ECO:0007669"/>
    <property type="project" value="TreeGrafter"/>
</dbReference>
<dbReference type="PROSITE" id="PS00687">
    <property type="entry name" value="ALDEHYDE_DEHYDR_GLU"/>
    <property type="match status" value="1"/>
</dbReference>
<dbReference type="PANTHER" id="PTHR43570:SF20">
    <property type="entry name" value="ALDEHYDE DEHYDROGENASE ALDX-RELATED"/>
    <property type="match status" value="1"/>
</dbReference>
<feature type="compositionally biased region" description="Pro residues" evidence="6">
    <location>
        <begin position="471"/>
        <end position="483"/>
    </location>
</feature>
<feature type="active site" evidence="4">
    <location>
        <position position="218"/>
    </location>
</feature>
<accession>M3A1H6</accession>
<dbReference type="InterPro" id="IPR029510">
    <property type="entry name" value="Ald_DH_CS_GLU"/>
</dbReference>
<feature type="domain" description="Aldehyde dehydrogenase" evidence="7">
    <location>
        <begin position="7"/>
        <end position="409"/>
    </location>
</feature>
<evidence type="ECO:0000256" key="3">
    <source>
        <dbReference type="ARBA" id="ARBA00023027"/>
    </source>
</evidence>
<keyword evidence="9" id="KW-1185">Reference proteome</keyword>
<keyword evidence="2 5" id="KW-0560">Oxidoreductase</keyword>
<dbReference type="RefSeq" id="WP_003934650.1">
    <property type="nucleotide sequence ID" value="NZ_AOEX01000016.1"/>
</dbReference>
<dbReference type="InterPro" id="IPR016161">
    <property type="entry name" value="Ald_DH/histidinol_DH"/>
</dbReference>
<gene>
    <name evidence="8" type="ORF">G352_02839</name>
</gene>
<dbReference type="InterPro" id="IPR012394">
    <property type="entry name" value="Aldehyde_DH_NAD(P)"/>
</dbReference>
<dbReference type="PATRIC" id="fig|1278076.4.peg.590"/>
<dbReference type="Proteomes" id="UP000011731">
    <property type="component" value="Unassembled WGS sequence"/>
</dbReference>
<evidence type="ECO:0000256" key="2">
    <source>
        <dbReference type="ARBA" id="ARBA00023002"/>
    </source>
</evidence>
<feature type="compositionally biased region" description="Basic residues" evidence="6">
    <location>
        <begin position="500"/>
        <end position="511"/>
    </location>
</feature>
<evidence type="ECO:0000259" key="7">
    <source>
        <dbReference type="Pfam" id="PF00171"/>
    </source>
</evidence>
<dbReference type="Gene3D" id="3.40.605.10">
    <property type="entry name" value="Aldehyde Dehydrogenase, Chain A, domain 1"/>
    <property type="match status" value="1"/>
</dbReference>